<evidence type="ECO:0000256" key="1">
    <source>
        <dbReference type="SAM" id="Coils"/>
    </source>
</evidence>
<feature type="transmembrane region" description="Helical" evidence="3">
    <location>
        <begin position="27"/>
        <end position="49"/>
    </location>
</feature>
<feature type="compositionally biased region" description="Basic and acidic residues" evidence="2">
    <location>
        <begin position="718"/>
        <end position="730"/>
    </location>
</feature>
<evidence type="ECO:0000256" key="3">
    <source>
        <dbReference type="SAM" id="Phobius"/>
    </source>
</evidence>
<sequence>MEHQLRDLPFQLSQRRRLDPESESDGLVHRLCTQILSWLVVGVALVVIFSRLTKAILQLVVHLFIAAIYGLSARIHGPSLPHQASSLLSASHLLYETALAETSIDIDRGPDKHPPKGLSSQQWHLLAFLFHRVSEFHIPRKPRGIDRCTWSFGGNGDKAPDIQAPSRLRHRSEPEFASSHDSCSRQTSGIVGAASGGGSGGVEACYDLSGYPSGSCSSSHPPVQLLTPQAAPPTRGPRGLIGTVLAPAPAATAQTPASLKSLGAVLQPSLGLWYRRPSAASASLCARPSISRNNYIGCPAPSRKTSEPHKPEPDRIDHGLITDTTGGSRSSPASRLTECPAGENGQRNRGAAPSSGRAAFGASISLAGPAGSKRLLPQEEDVHGGSDDQQESDSNLESAATEPRSKKSRVAEFRCPKWAANPNACHGSKCADWHNSKIAAVTRHVLLTDARNEPDTTAQIKKLSHSKLSKVDRWQKYYIIFGGQDPEQMWQPYWMQEDTADPVNQALLGLLAAQVPHDAGVTLEFLHKFTRLDGERKKRDGWIATHHEARKTALLRQLEEERRAAEGESQAQFEEEVQSLLHEFKSSGNGNGNGNNRPSLEEPQRSEAMPAPRHADAVPLHLQAGHSAGLGLSSTGILTADRTVQDETVGIGTTFDNGHPDWDSVPDPHDPTVASSEPFGGGGPGQGQHALRTQVVVTQVVEDAERLRLFGADASQESETRSQPHVEHHQPPSLPVPWDTGLRHVSYPALNSDSGYGSQGELCQCSLHTERLWCMKCHQQGYGSCQCSHSARIPVCRNCSRKAKCWCLQCAGWD</sequence>
<dbReference type="EMBL" id="AMGY01000006">
    <property type="protein sequence ID" value="EXJ80701.1"/>
    <property type="molecule type" value="Genomic_DNA"/>
</dbReference>
<feature type="coiled-coil region" evidence="1">
    <location>
        <begin position="548"/>
        <end position="575"/>
    </location>
</feature>
<feature type="region of interest" description="Disordered" evidence="2">
    <location>
        <begin position="584"/>
        <end position="612"/>
    </location>
</feature>
<keyword evidence="3" id="KW-1133">Transmembrane helix</keyword>
<dbReference type="HOGENOM" id="CLU_346812_0_0_1"/>
<feature type="compositionally biased region" description="Basic and acidic residues" evidence="2">
    <location>
        <begin position="304"/>
        <end position="320"/>
    </location>
</feature>
<dbReference type="Proteomes" id="UP000019478">
    <property type="component" value="Unassembled WGS sequence"/>
</dbReference>
<feature type="compositionally biased region" description="Basic and acidic residues" evidence="2">
    <location>
        <begin position="376"/>
        <end position="386"/>
    </location>
</feature>
<protein>
    <submittedName>
        <fullName evidence="4">Uncharacterized protein</fullName>
    </submittedName>
</protein>
<dbReference type="OrthoDB" id="4149219at2759"/>
<gene>
    <name evidence="4" type="ORF">A1O3_06985</name>
</gene>
<feature type="region of interest" description="Disordered" evidence="2">
    <location>
        <begin position="296"/>
        <end position="357"/>
    </location>
</feature>
<feature type="transmembrane region" description="Helical" evidence="3">
    <location>
        <begin position="56"/>
        <end position="75"/>
    </location>
</feature>
<keyword evidence="5" id="KW-1185">Reference proteome</keyword>
<dbReference type="GeneID" id="19171089"/>
<keyword evidence="1" id="KW-0175">Coiled coil</keyword>
<evidence type="ECO:0000313" key="5">
    <source>
        <dbReference type="Proteomes" id="UP000019478"/>
    </source>
</evidence>
<feature type="region of interest" description="Disordered" evidence="2">
    <location>
        <begin position="376"/>
        <end position="410"/>
    </location>
</feature>
<dbReference type="RefSeq" id="XP_007735289.1">
    <property type="nucleotide sequence ID" value="XM_007737099.1"/>
</dbReference>
<reference evidence="4 5" key="1">
    <citation type="submission" date="2013-03" db="EMBL/GenBank/DDBJ databases">
        <title>The Genome Sequence of Capronia epimyces CBS 606.96.</title>
        <authorList>
            <consortium name="The Broad Institute Genomics Platform"/>
            <person name="Cuomo C."/>
            <person name="de Hoog S."/>
            <person name="Gorbushina A."/>
            <person name="Walker B."/>
            <person name="Young S.K."/>
            <person name="Zeng Q."/>
            <person name="Gargeya S."/>
            <person name="Fitzgerald M."/>
            <person name="Haas B."/>
            <person name="Abouelleil A."/>
            <person name="Allen A.W."/>
            <person name="Alvarado L."/>
            <person name="Arachchi H.M."/>
            <person name="Berlin A.M."/>
            <person name="Chapman S.B."/>
            <person name="Gainer-Dewar J."/>
            <person name="Goldberg J."/>
            <person name="Griggs A."/>
            <person name="Gujja S."/>
            <person name="Hansen M."/>
            <person name="Howarth C."/>
            <person name="Imamovic A."/>
            <person name="Ireland A."/>
            <person name="Larimer J."/>
            <person name="McCowan C."/>
            <person name="Murphy C."/>
            <person name="Pearson M."/>
            <person name="Poon T.W."/>
            <person name="Priest M."/>
            <person name="Roberts A."/>
            <person name="Saif S."/>
            <person name="Shea T."/>
            <person name="Sisk P."/>
            <person name="Sykes S."/>
            <person name="Wortman J."/>
            <person name="Nusbaum C."/>
            <person name="Birren B."/>
        </authorList>
    </citation>
    <scope>NUCLEOTIDE SEQUENCE [LARGE SCALE GENOMIC DNA]</scope>
    <source>
        <strain evidence="4 5">CBS 606.96</strain>
    </source>
</reference>
<organism evidence="4 5">
    <name type="scientific">Capronia epimyces CBS 606.96</name>
    <dbReference type="NCBI Taxonomy" id="1182542"/>
    <lineage>
        <taxon>Eukaryota</taxon>
        <taxon>Fungi</taxon>
        <taxon>Dikarya</taxon>
        <taxon>Ascomycota</taxon>
        <taxon>Pezizomycotina</taxon>
        <taxon>Eurotiomycetes</taxon>
        <taxon>Chaetothyriomycetidae</taxon>
        <taxon>Chaetothyriales</taxon>
        <taxon>Herpotrichiellaceae</taxon>
        <taxon>Capronia</taxon>
    </lineage>
</organism>
<comment type="caution">
    <text evidence="4">The sequence shown here is derived from an EMBL/GenBank/DDBJ whole genome shotgun (WGS) entry which is preliminary data.</text>
</comment>
<accession>W9XUL5</accession>
<keyword evidence="3" id="KW-0472">Membrane</keyword>
<feature type="compositionally biased region" description="Polar residues" evidence="2">
    <location>
        <begin position="322"/>
        <end position="334"/>
    </location>
</feature>
<evidence type="ECO:0000256" key="2">
    <source>
        <dbReference type="SAM" id="MobiDB-lite"/>
    </source>
</evidence>
<proteinExistence type="predicted"/>
<feature type="region of interest" description="Disordered" evidence="2">
    <location>
        <begin position="714"/>
        <end position="737"/>
    </location>
</feature>
<dbReference type="AlphaFoldDB" id="W9XUL5"/>
<name>W9XUL5_9EURO</name>
<evidence type="ECO:0000313" key="4">
    <source>
        <dbReference type="EMBL" id="EXJ80701.1"/>
    </source>
</evidence>
<keyword evidence="3" id="KW-0812">Transmembrane</keyword>